<keyword evidence="4" id="KW-1185">Reference proteome</keyword>
<sequence>MTDADENTTTYDDEPDVVDEAVESENATTDAEDKEIVYQINSFGADYLVDGIISRMETEAIYRPDFQRQFVWSVPQASRFIESILLGLPIPGIFLYREESTQRHLIIDGLQRLTTIQSYYRGQLPHSDRVFRLVNVKERFEGKTLDDLEPADQRRFNDATIHATIIQQVAPENDNSSVFYIFDRLNSGGTPLQPQEIRAAVYHGAFQRLLERLNDDVNWRKIFGPKNKRGKDQELILRFLALTERWSTYKSPMKTFLNSYMSDRRHISDEDGRRIEEMFAKTVRFVVENIGDRPFRPSRSLNTAVFDAVMVAIAQNPEPRAEGFSDRYKALLQDDNFQEASSRATADESNVATRIKKAIDYLG</sequence>
<dbReference type="RefSeq" id="WP_268882295.1">
    <property type="nucleotide sequence ID" value="NZ_CP114029.1"/>
</dbReference>
<evidence type="ECO:0000256" key="1">
    <source>
        <dbReference type="SAM" id="MobiDB-lite"/>
    </source>
</evidence>
<evidence type="ECO:0000259" key="2">
    <source>
        <dbReference type="Pfam" id="PF03235"/>
    </source>
</evidence>
<proteinExistence type="predicted"/>
<feature type="domain" description="GmrSD restriction endonucleases N-terminal" evidence="2">
    <location>
        <begin position="55"/>
        <end position="202"/>
    </location>
</feature>
<evidence type="ECO:0000313" key="4">
    <source>
        <dbReference type="Proteomes" id="UP001164020"/>
    </source>
</evidence>
<dbReference type="EMBL" id="CP114029">
    <property type="protein sequence ID" value="WAP69866.1"/>
    <property type="molecule type" value="Genomic_DNA"/>
</dbReference>
<feature type="compositionally biased region" description="Acidic residues" evidence="1">
    <location>
        <begin position="1"/>
        <end position="23"/>
    </location>
</feature>
<name>A0ABY7C299_9HYPH</name>
<accession>A0ABY7C299</accession>
<dbReference type="InterPro" id="IPR004919">
    <property type="entry name" value="GmrSD_N"/>
</dbReference>
<dbReference type="Pfam" id="PF03235">
    <property type="entry name" value="GmrSD_N"/>
    <property type="match status" value="1"/>
</dbReference>
<organism evidence="3 4">
    <name type="scientific">Jiella pelagia</name>
    <dbReference type="NCBI Taxonomy" id="2986949"/>
    <lineage>
        <taxon>Bacteria</taxon>
        <taxon>Pseudomonadati</taxon>
        <taxon>Pseudomonadota</taxon>
        <taxon>Alphaproteobacteria</taxon>
        <taxon>Hyphomicrobiales</taxon>
        <taxon>Aurantimonadaceae</taxon>
        <taxon>Jiella</taxon>
    </lineage>
</organism>
<dbReference type="Proteomes" id="UP001164020">
    <property type="component" value="Chromosome"/>
</dbReference>
<feature type="region of interest" description="Disordered" evidence="1">
    <location>
        <begin position="1"/>
        <end position="30"/>
    </location>
</feature>
<evidence type="ECO:0000313" key="3">
    <source>
        <dbReference type="EMBL" id="WAP69866.1"/>
    </source>
</evidence>
<gene>
    <name evidence="3" type="ORF">OH818_06650</name>
</gene>
<dbReference type="PANTHER" id="PTHR39639">
    <property type="entry name" value="CHROMOSOME 16, WHOLE GENOME SHOTGUN SEQUENCE"/>
    <property type="match status" value="1"/>
</dbReference>
<protein>
    <submittedName>
        <fullName evidence="3">DUF262 domain-containing protein</fullName>
    </submittedName>
</protein>
<dbReference type="PANTHER" id="PTHR39639:SF1">
    <property type="entry name" value="DUF262 DOMAIN-CONTAINING PROTEIN"/>
    <property type="match status" value="1"/>
</dbReference>
<reference evidence="3" key="1">
    <citation type="submission" date="2022-12" db="EMBL/GenBank/DDBJ databases">
        <title>Jiella pelagia sp. nov., isolated from phosphonate enriched culture of Northwest Pacific surface seawater.</title>
        <authorList>
            <person name="Shin D.Y."/>
            <person name="Hwang C.Y."/>
        </authorList>
    </citation>
    <scope>NUCLEOTIDE SEQUENCE</scope>
    <source>
        <strain evidence="3">HL-NP1</strain>
    </source>
</reference>